<reference evidence="2 3" key="1">
    <citation type="submission" date="2017-06" db="EMBL/GenBank/DDBJ databases">
        <authorList>
            <consortium name="Pathogen Informatics"/>
        </authorList>
    </citation>
    <scope>NUCLEOTIDE SEQUENCE [LARGE SCALE GENOMIC DNA]</scope>
    <source>
        <strain evidence="2 3">NCTC11865</strain>
    </source>
</reference>
<dbReference type="EC" id="2.3.1.-" evidence="2"/>
<dbReference type="Proteomes" id="UP000215332">
    <property type="component" value="Chromosome 1"/>
</dbReference>
<dbReference type="Pfam" id="PF13302">
    <property type="entry name" value="Acetyltransf_3"/>
    <property type="match status" value="1"/>
</dbReference>
<dbReference type="SUPFAM" id="SSF55729">
    <property type="entry name" value="Acyl-CoA N-acyltransferases (Nat)"/>
    <property type="match status" value="1"/>
</dbReference>
<dbReference type="Gene3D" id="3.40.630.30">
    <property type="match status" value="1"/>
</dbReference>
<dbReference type="AlphaFoldDB" id="A0A239WDZ6"/>
<dbReference type="PANTHER" id="PTHR43610">
    <property type="entry name" value="BLL6696 PROTEIN"/>
    <property type="match status" value="1"/>
</dbReference>
<evidence type="ECO:0000313" key="3">
    <source>
        <dbReference type="Proteomes" id="UP000215332"/>
    </source>
</evidence>
<accession>A0A239WDZ6</accession>
<sequence length="187" mass="20976">MTALAVGPVALRPLKLTDAPKLRAIVDEESWQGNSTPFPTSDDQMRDHLRSLIEADNFEMYAVELDGRFVGRTGLYDIVPGIRCQIGYTIYGRNVWGTVVNPSAKLMLFRRAFEDFGMHRVALRCDHRNTRSRSAIARLGAQLEGTLRSFRPAADGTIADIDYFSVIRAEWPGVEAGLEERIARYQG</sequence>
<dbReference type="KEGG" id="cgrn:4412665_00780"/>
<organism evidence="2 3">
    <name type="scientific">Cutibacterium granulosum</name>
    <dbReference type="NCBI Taxonomy" id="33011"/>
    <lineage>
        <taxon>Bacteria</taxon>
        <taxon>Bacillati</taxon>
        <taxon>Actinomycetota</taxon>
        <taxon>Actinomycetes</taxon>
        <taxon>Propionibacteriales</taxon>
        <taxon>Propionibacteriaceae</taxon>
        <taxon>Cutibacterium</taxon>
    </lineage>
</organism>
<dbReference type="PANTHER" id="PTHR43610:SF1">
    <property type="entry name" value="N-ACETYLTRANSFERASE DOMAIN-CONTAINING PROTEIN"/>
    <property type="match status" value="1"/>
</dbReference>
<dbReference type="EMBL" id="LT906441">
    <property type="protein sequence ID" value="SNV32340.1"/>
    <property type="molecule type" value="Genomic_DNA"/>
</dbReference>
<keyword evidence="2" id="KW-0808">Transferase</keyword>
<gene>
    <name evidence="2" type="primary">ydaF_1</name>
    <name evidence="2" type="ORF">SAMEA4412665_00780</name>
</gene>
<dbReference type="eggNOG" id="COG1670">
    <property type="taxonomic scope" value="Bacteria"/>
</dbReference>
<keyword evidence="2" id="KW-0012">Acyltransferase</keyword>
<evidence type="ECO:0000259" key="1">
    <source>
        <dbReference type="PROSITE" id="PS51186"/>
    </source>
</evidence>
<evidence type="ECO:0000313" key="2">
    <source>
        <dbReference type="EMBL" id="SNV32340.1"/>
    </source>
</evidence>
<dbReference type="PROSITE" id="PS51186">
    <property type="entry name" value="GNAT"/>
    <property type="match status" value="1"/>
</dbReference>
<proteinExistence type="predicted"/>
<name>A0A239WDZ6_9ACTN</name>
<dbReference type="InterPro" id="IPR000182">
    <property type="entry name" value="GNAT_dom"/>
</dbReference>
<dbReference type="GO" id="GO:0016747">
    <property type="term" value="F:acyltransferase activity, transferring groups other than amino-acyl groups"/>
    <property type="evidence" value="ECO:0007669"/>
    <property type="project" value="InterPro"/>
</dbReference>
<protein>
    <submittedName>
        <fullName evidence="2">Putative ribosomal N-acetyltransferase YdaF</fullName>
        <ecNumber evidence="2">2.3.1.-</ecNumber>
    </submittedName>
</protein>
<dbReference type="RefSeq" id="WP_016666252.1">
    <property type="nucleotide sequence ID" value="NZ_LT906441.1"/>
</dbReference>
<feature type="domain" description="N-acetyltransferase" evidence="1">
    <location>
        <begin position="9"/>
        <end position="170"/>
    </location>
</feature>
<dbReference type="InterPro" id="IPR016181">
    <property type="entry name" value="Acyl_CoA_acyltransferase"/>
</dbReference>